<comment type="caution">
    <text evidence="1">The sequence shown here is derived from an EMBL/GenBank/DDBJ whole genome shotgun (WGS) entry which is preliminary data.</text>
</comment>
<evidence type="ECO:0000313" key="1">
    <source>
        <dbReference type="EMBL" id="OLP91417.1"/>
    </source>
</evidence>
<dbReference type="OrthoDB" id="412794at2759"/>
<reference evidence="1 2" key="1">
    <citation type="submission" date="2016-02" db="EMBL/GenBank/DDBJ databases">
        <title>Genome analysis of coral dinoflagellate symbionts highlights evolutionary adaptations to a symbiotic lifestyle.</title>
        <authorList>
            <person name="Aranda M."/>
            <person name="Li Y."/>
            <person name="Liew Y.J."/>
            <person name="Baumgarten S."/>
            <person name="Simakov O."/>
            <person name="Wilson M."/>
            <person name="Piel J."/>
            <person name="Ashoor H."/>
            <person name="Bougouffa S."/>
            <person name="Bajic V.B."/>
            <person name="Ryu T."/>
            <person name="Ravasi T."/>
            <person name="Bayer T."/>
            <person name="Micklem G."/>
            <person name="Kim H."/>
            <person name="Bhak J."/>
            <person name="Lajeunesse T.C."/>
            <person name="Voolstra C.R."/>
        </authorList>
    </citation>
    <scope>NUCLEOTIDE SEQUENCE [LARGE SCALE GENOMIC DNA]</scope>
    <source>
        <strain evidence="1 2">CCMP2467</strain>
    </source>
</reference>
<dbReference type="Proteomes" id="UP000186817">
    <property type="component" value="Unassembled WGS sequence"/>
</dbReference>
<proteinExistence type="predicted"/>
<sequence length="579" mass="63237">MPLRPASAKSVLLPLHGEAAEGRTPGTASLSAARADIEKFPCRRFGLQLKPEMEAASETSHGEHKACLSIEAPAGSSFSVCPFFPFVVESCLAVEVSAVKASNLDCIDVSGIWKRSHSQWAQPGESGHGVAVKLMLGVGPDRDVRGLRVLSAQGAASLRRCVDERWLALLGDGLPLHRCAQLQPGSSLLLQRPPERVYVLRNPAVQLSRLLVRKASERGAQLLAAPASGSAVAIMAPSSASGMLVAQEVLLEMEHRFSIVFLPDRAAANLPAAKATDAILRRLVAFAVRDSLRRDSWQSAEFPCRLFQSQMSSTDILQRPSLRVPCVDVECDKASASSSQITAELRFSAHVRLVQPLAPFLARSSRTPELAGSYCLQGFEATKRPRIHVLPRLTEAQVTHIWQEGEMPKEQLPEELRTASAFRDYWDLIHGHKLQESSLQAFARVEFVGDISQEFGLLLTYPVSCLWRTFWVNQPALSKQHGPAIVKQVLQSLGKNSTFGTWRLQSGLEQAGYLVVPSAPLNRPMAQDVKLDSVKPVEEPETVSASRKTGHTGKRRLILPLIQHASGIVSGPSKRQCLR</sequence>
<evidence type="ECO:0000313" key="2">
    <source>
        <dbReference type="Proteomes" id="UP000186817"/>
    </source>
</evidence>
<dbReference type="EMBL" id="LSRX01000666">
    <property type="protein sequence ID" value="OLP91417.1"/>
    <property type="molecule type" value="Genomic_DNA"/>
</dbReference>
<organism evidence="1 2">
    <name type="scientific">Symbiodinium microadriaticum</name>
    <name type="common">Dinoflagellate</name>
    <name type="synonym">Zooxanthella microadriatica</name>
    <dbReference type="NCBI Taxonomy" id="2951"/>
    <lineage>
        <taxon>Eukaryota</taxon>
        <taxon>Sar</taxon>
        <taxon>Alveolata</taxon>
        <taxon>Dinophyceae</taxon>
        <taxon>Suessiales</taxon>
        <taxon>Symbiodiniaceae</taxon>
        <taxon>Symbiodinium</taxon>
    </lineage>
</organism>
<gene>
    <name evidence="1" type="ORF">AK812_SmicGene26912</name>
</gene>
<keyword evidence="2" id="KW-1185">Reference proteome</keyword>
<dbReference type="AlphaFoldDB" id="A0A1Q9D8G7"/>
<name>A0A1Q9D8G7_SYMMI</name>
<accession>A0A1Q9D8G7</accession>
<protein>
    <submittedName>
        <fullName evidence="1">Uncharacterized protein</fullName>
    </submittedName>
</protein>